<dbReference type="eggNOG" id="ENOG5034514">
    <property type="taxonomic scope" value="Bacteria"/>
</dbReference>
<keyword evidence="4" id="KW-1185">Reference proteome</keyword>
<evidence type="ECO:0008006" key="5">
    <source>
        <dbReference type="Google" id="ProtNLM"/>
    </source>
</evidence>
<evidence type="ECO:0000313" key="4">
    <source>
        <dbReference type="Proteomes" id="UP000002382"/>
    </source>
</evidence>
<dbReference type="HOGENOM" id="CLU_1376757_0_0_0"/>
<protein>
    <recommendedName>
        <fullName evidence="5">Fimbrial assembly family protein</fullName>
    </recommendedName>
</protein>
<sequence>MKLINNGDNEINKGFMENFSEDAFFLGESLLGSGQNRELLFVSEKYKNRIKRKVTPLHRKGIPTRVAGILIILTTITAFLLFVGFYMFNAFRDVSRLTTEIEELEQTYYQVQKLSKVANETVAFLSSKSNFEELAKLLGISTNTKGKALEGIYIASSAEDTLKIMERLTNDPKVIMKKISIKSNLGFPILPKTDLPTNVVVELTLDLYVTDLF</sequence>
<dbReference type="EMBL" id="CP001634">
    <property type="protein sequence ID" value="ACR80544.1"/>
    <property type="molecule type" value="Genomic_DNA"/>
</dbReference>
<gene>
    <name evidence="3" type="ordered locus">Kole_1862</name>
</gene>
<feature type="coiled-coil region" evidence="1">
    <location>
        <begin position="87"/>
        <end position="114"/>
    </location>
</feature>
<dbReference type="RefSeq" id="WP_015869187.1">
    <property type="nucleotide sequence ID" value="NC_012785.1"/>
</dbReference>
<name>C5CGG3_KOSOT</name>
<organism evidence="3 4">
    <name type="scientific">Kosmotoga olearia (strain ATCC BAA-1733 / DSM 21960 / TBF 19.5.1)</name>
    <dbReference type="NCBI Taxonomy" id="521045"/>
    <lineage>
        <taxon>Bacteria</taxon>
        <taxon>Thermotogati</taxon>
        <taxon>Thermotogota</taxon>
        <taxon>Thermotogae</taxon>
        <taxon>Kosmotogales</taxon>
        <taxon>Kosmotogaceae</taxon>
        <taxon>Kosmotoga</taxon>
    </lineage>
</organism>
<evidence type="ECO:0000313" key="3">
    <source>
        <dbReference type="EMBL" id="ACR80544.1"/>
    </source>
</evidence>
<keyword evidence="2" id="KW-0812">Transmembrane</keyword>
<evidence type="ECO:0000256" key="2">
    <source>
        <dbReference type="SAM" id="Phobius"/>
    </source>
</evidence>
<keyword evidence="2" id="KW-0472">Membrane</keyword>
<feature type="transmembrane region" description="Helical" evidence="2">
    <location>
        <begin position="66"/>
        <end position="88"/>
    </location>
</feature>
<dbReference type="STRING" id="521045.Kole_1862"/>
<proteinExistence type="predicted"/>
<evidence type="ECO:0000256" key="1">
    <source>
        <dbReference type="SAM" id="Coils"/>
    </source>
</evidence>
<dbReference type="OrthoDB" id="44257at2"/>
<reference evidence="3 4" key="1">
    <citation type="submission" date="2009-06" db="EMBL/GenBank/DDBJ databases">
        <title>Complete sequence of Thermotogales bacterium TBF 19.5.1.</title>
        <authorList>
            <consortium name="US DOE Joint Genome Institute"/>
            <person name="Lucas S."/>
            <person name="Copeland A."/>
            <person name="Lapidus A."/>
            <person name="Glavina del Rio T."/>
            <person name="Tice H."/>
            <person name="Bruce D."/>
            <person name="Goodwin L."/>
            <person name="Pitluck S."/>
            <person name="Chertkov O."/>
            <person name="Brettin T."/>
            <person name="Detter J.C."/>
            <person name="Han C."/>
            <person name="Schmutz J."/>
            <person name="Larimer F."/>
            <person name="Land M."/>
            <person name="Hauser L."/>
            <person name="Kyrpides N."/>
            <person name="Ovchinnikova G."/>
            <person name="Noll K."/>
        </authorList>
    </citation>
    <scope>NUCLEOTIDE SEQUENCE [LARGE SCALE GENOMIC DNA]</scope>
    <source>
        <strain evidence="4">ATCC BAA-1733 / DSM 21960 / TBF 19.5.1</strain>
    </source>
</reference>
<reference evidence="3 4" key="2">
    <citation type="journal article" date="2011" name="J. Bacteriol.">
        <title>Genome Sequence of Kosmotoga olearia Strain TBF 19.5.1, a Thermophilic Bacterium with a Wide Growth Temperature Range, Isolated from the Troll B Oil Platform in the North Sea.</title>
        <authorList>
            <person name="Swithers K.S."/>
            <person name="Dipippo J.L."/>
            <person name="Bruce D.C."/>
            <person name="Detter C."/>
            <person name="Tapia R."/>
            <person name="Han S."/>
            <person name="Goodwin L.A."/>
            <person name="Han J."/>
            <person name="Woyke T."/>
            <person name="Pitluck S."/>
            <person name="Pennacchio L."/>
            <person name="Nolan M."/>
            <person name="Mikhailova N."/>
            <person name="Land M.L."/>
            <person name="Nesbo C.L."/>
            <person name="Gogarten J.P."/>
            <person name="Noll K.M."/>
        </authorList>
    </citation>
    <scope>NUCLEOTIDE SEQUENCE [LARGE SCALE GENOMIC DNA]</scope>
    <source>
        <strain evidence="4">ATCC BAA-1733 / DSM 21960 / TBF 19.5.1</strain>
    </source>
</reference>
<keyword evidence="1" id="KW-0175">Coiled coil</keyword>
<keyword evidence="2" id="KW-1133">Transmembrane helix</keyword>
<dbReference type="Proteomes" id="UP000002382">
    <property type="component" value="Chromosome"/>
</dbReference>
<accession>C5CGG3</accession>
<dbReference type="KEGG" id="kol:Kole_1862"/>
<dbReference type="AlphaFoldDB" id="C5CGG3"/>